<name>A0ABX0T998_9MICO</name>
<sequence>MKVDRLLRVATRDTSSVLFAARNGWDFPVSREWIQAADSIDQFAASKWTKGSPRPKPYPRPWRDANTNRLGKTDLSPAAAREVLRRNKEGLTHVD</sequence>
<evidence type="ECO:0000256" key="1">
    <source>
        <dbReference type="SAM" id="MobiDB-lite"/>
    </source>
</evidence>
<dbReference type="RefSeq" id="WP_166781108.1">
    <property type="nucleotide sequence ID" value="NZ_JAAOYO010000004.1"/>
</dbReference>
<dbReference type="EMBL" id="JAAOYO010000004">
    <property type="protein sequence ID" value="NII42108.1"/>
    <property type="molecule type" value="Genomic_DNA"/>
</dbReference>
<comment type="caution">
    <text evidence="2">The sequence shown here is derived from an EMBL/GenBank/DDBJ whole genome shotgun (WGS) entry which is preliminary data.</text>
</comment>
<feature type="region of interest" description="Disordered" evidence="1">
    <location>
        <begin position="47"/>
        <end position="74"/>
    </location>
</feature>
<keyword evidence="3" id="KW-1185">Reference proteome</keyword>
<protein>
    <submittedName>
        <fullName evidence="2">Uncharacterized protein</fullName>
    </submittedName>
</protein>
<reference evidence="2 3" key="1">
    <citation type="submission" date="2020-03" db="EMBL/GenBank/DDBJ databases">
        <title>Above-ground endophytic microbial communities from plants in different locations in the United States.</title>
        <authorList>
            <person name="Frank C."/>
        </authorList>
    </citation>
    <scope>NUCLEOTIDE SEQUENCE [LARGE SCALE GENOMIC DNA]</scope>
    <source>
        <strain evidence="2 3">WW7</strain>
    </source>
</reference>
<organism evidence="2 3">
    <name type="scientific">Curtobacterium salicis</name>
    <dbReference type="NCBI Taxonomy" id="1779862"/>
    <lineage>
        <taxon>Bacteria</taxon>
        <taxon>Bacillati</taxon>
        <taxon>Actinomycetota</taxon>
        <taxon>Actinomycetes</taxon>
        <taxon>Micrococcales</taxon>
        <taxon>Microbacteriaceae</taxon>
        <taxon>Curtobacterium</taxon>
    </lineage>
</organism>
<evidence type="ECO:0000313" key="2">
    <source>
        <dbReference type="EMBL" id="NII42108.1"/>
    </source>
</evidence>
<evidence type="ECO:0000313" key="3">
    <source>
        <dbReference type="Proteomes" id="UP001318300"/>
    </source>
</evidence>
<accession>A0ABX0T998</accession>
<proteinExistence type="predicted"/>
<gene>
    <name evidence="2" type="ORF">E9228_002766</name>
</gene>
<dbReference type="Proteomes" id="UP001318300">
    <property type="component" value="Unassembled WGS sequence"/>
</dbReference>